<dbReference type="OrthoDB" id="183023at2"/>
<dbReference type="AlphaFoldDB" id="A0A0B1ZJ52"/>
<accession>A0A0B1ZJ52</accession>
<dbReference type="EMBL" id="JTDI01000008">
    <property type="protein sequence ID" value="KHK89211.1"/>
    <property type="molecule type" value="Genomic_DNA"/>
</dbReference>
<dbReference type="SUPFAM" id="SSF51197">
    <property type="entry name" value="Clavaminate synthase-like"/>
    <property type="match status" value="1"/>
</dbReference>
<gene>
    <name evidence="1" type="ORF">LK12_21895</name>
</gene>
<comment type="caution">
    <text evidence="1">The sequence shown here is derived from an EMBL/GenBank/DDBJ whole genome shotgun (WGS) entry which is preliminary data.</text>
</comment>
<evidence type="ECO:0000313" key="1">
    <source>
        <dbReference type="EMBL" id="KHK89211.1"/>
    </source>
</evidence>
<keyword evidence="1" id="KW-0560">Oxidoreductase</keyword>
<organism evidence="1 2">
    <name type="scientific">Novosphingobium malaysiense</name>
    <dbReference type="NCBI Taxonomy" id="1348853"/>
    <lineage>
        <taxon>Bacteria</taxon>
        <taxon>Pseudomonadati</taxon>
        <taxon>Pseudomonadota</taxon>
        <taxon>Alphaproteobacteria</taxon>
        <taxon>Sphingomonadales</taxon>
        <taxon>Sphingomonadaceae</taxon>
        <taxon>Novosphingobium</taxon>
    </lineage>
</organism>
<reference evidence="1 2" key="1">
    <citation type="submission" date="2014-10" db="EMBL/GenBank/DDBJ databases">
        <title>Genome sequence of Novosphingobium malaysiense MUSC 273(T).</title>
        <authorList>
            <person name="Lee L.-H."/>
        </authorList>
    </citation>
    <scope>NUCLEOTIDE SEQUENCE [LARGE SCALE GENOMIC DNA]</scope>
    <source>
        <strain evidence="1 2">MUSC 273</strain>
    </source>
</reference>
<keyword evidence="2" id="KW-1185">Reference proteome</keyword>
<dbReference type="Proteomes" id="UP000031057">
    <property type="component" value="Unassembled WGS sequence"/>
</dbReference>
<keyword evidence="1" id="KW-0223">Dioxygenase</keyword>
<sequence length="337" mass="37393">MKYTTPNGEGSINRPDAVDIDTMAIRPSREYEVCNGLLDDFDALNAFYEKNGYLFFRDVLDPDSVVEARDAMLAIAADDFGLIDKGDVEAKWTGKPTIRGQEELPCFAGISQRLINYPKNQELLTKILGDKPAMVPVVQYRLYPPQTAVTPVHQDGFFSPGIQDYRPLWIPLTPCPREVGGLTIAVGHNNKGWLHNLARETPWPIPDDEIDPDSWATADFEPGDLLVVHPYAPHASMPNMSDRLRVTFDTRVQSAKNPTTFMAKVDSALQDSVTVTSPDPAVGQVTLSLDRDSFVRTRHPGKREAFEDYADAIQPGQQLVVTRVGDRAAMLRIGSNP</sequence>
<dbReference type="Pfam" id="PF05721">
    <property type="entry name" value="PhyH"/>
    <property type="match status" value="1"/>
</dbReference>
<name>A0A0B1ZJ52_9SPHN</name>
<proteinExistence type="predicted"/>
<dbReference type="GO" id="GO:0005506">
    <property type="term" value="F:iron ion binding"/>
    <property type="evidence" value="ECO:0007669"/>
    <property type="project" value="UniProtKB-ARBA"/>
</dbReference>
<dbReference type="STRING" id="1348853.LK12_21895"/>
<dbReference type="PANTHER" id="PTHR20883">
    <property type="entry name" value="PHYTANOYL-COA DIOXYGENASE DOMAIN CONTAINING 1"/>
    <property type="match status" value="1"/>
</dbReference>
<dbReference type="GO" id="GO:0016706">
    <property type="term" value="F:2-oxoglutarate-dependent dioxygenase activity"/>
    <property type="evidence" value="ECO:0007669"/>
    <property type="project" value="UniProtKB-ARBA"/>
</dbReference>
<dbReference type="InterPro" id="IPR008775">
    <property type="entry name" value="Phytyl_CoA_dOase-like"/>
</dbReference>
<evidence type="ECO:0000313" key="2">
    <source>
        <dbReference type="Proteomes" id="UP000031057"/>
    </source>
</evidence>
<dbReference type="PANTHER" id="PTHR20883:SF14">
    <property type="entry name" value="PHYTANOYL-COA DIOXYGENASE"/>
    <property type="match status" value="1"/>
</dbReference>
<protein>
    <submittedName>
        <fullName evidence="1">Phytanoyl-CoA dioxygenase</fullName>
    </submittedName>
</protein>
<dbReference type="Gene3D" id="2.60.120.620">
    <property type="entry name" value="q2cbj1_9rhob like domain"/>
    <property type="match status" value="1"/>
</dbReference>